<evidence type="ECO:0000256" key="4">
    <source>
        <dbReference type="ARBA" id="ARBA00038288"/>
    </source>
</evidence>
<dbReference type="GO" id="GO:0030688">
    <property type="term" value="C:preribosome, small subunit precursor"/>
    <property type="evidence" value="ECO:0007669"/>
    <property type="project" value="TreeGrafter"/>
</dbReference>
<dbReference type="GO" id="GO:0000462">
    <property type="term" value="P:maturation of SSU-rRNA from tricistronic rRNA transcript (SSU-rRNA, 5.8S rRNA, LSU-rRNA)"/>
    <property type="evidence" value="ECO:0007669"/>
    <property type="project" value="TreeGrafter"/>
</dbReference>
<dbReference type="SMART" id="SM01362">
    <property type="entry name" value="DUF663"/>
    <property type="match status" value="1"/>
</dbReference>
<protein>
    <recommendedName>
        <fullName evidence="6">Bms1-type G domain-containing protein</fullName>
    </recommendedName>
</protein>
<dbReference type="GO" id="GO:0034511">
    <property type="term" value="F:U3 snoRNA binding"/>
    <property type="evidence" value="ECO:0007669"/>
    <property type="project" value="TreeGrafter"/>
</dbReference>
<keyword evidence="8" id="KW-1185">Reference proteome</keyword>
<dbReference type="SMART" id="SM00785">
    <property type="entry name" value="AARP2CN"/>
    <property type="match status" value="1"/>
</dbReference>
<reference evidence="7 8" key="1">
    <citation type="submission" date="2014-04" db="EMBL/GenBank/DDBJ databases">
        <authorList>
            <consortium name="DOE Joint Genome Institute"/>
            <person name="Kuo A."/>
            <person name="Girlanda M."/>
            <person name="Perotto S."/>
            <person name="Kohler A."/>
            <person name="Nagy L.G."/>
            <person name="Floudas D."/>
            <person name="Copeland A."/>
            <person name="Barry K.W."/>
            <person name="Cichocki N."/>
            <person name="Veneault-Fourrey C."/>
            <person name="LaButti K."/>
            <person name="Lindquist E.A."/>
            <person name="Lipzen A."/>
            <person name="Lundell T."/>
            <person name="Morin E."/>
            <person name="Murat C."/>
            <person name="Sun H."/>
            <person name="Tunlid A."/>
            <person name="Henrissat B."/>
            <person name="Grigoriev I.V."/>
            <person name="Hibbett D.S."/>
            <person name="Martin F."/>
            <person name="Nordberg H.P."/>
            <person name="Cantor M.N."/>
            <person name="Hua S.X."/>
        </authorList>
    </citation>
    <scope>NUCLEOTIDE SEQUENCE [LARGE SCALE GENOMIC DNA]</scope>
    <source>
        <strain evidence="7 8">MUT 4182</strain>
    </source>
</reference>
<evidence type="ECO:0000313" key="8">
    <source>
        <dbReference type="Proteomes" id="UP000054248"/>
    </source>
</evidence>
<dbReference type="Pfam" id="PF08142">
    <property type="entry name" value="AARP2CN"/>
    <property type="match status" value="1"/>
</dbReference>
<proteinExistence type="inferred from homology"/>
<dbReference type="GO" id="GO:0005525">
    <property type="term" value="F:GTP binding"/>
    <property type="evidence" value="ECO:0007669"/>
    <property type="project" value="TreeGrafter"/>
</dbReference>
<comment type="similarity">
    <text evidence="4">Belongs to the TRAFAC class translation factor GTPase superfamily. Bms1-like GTPase family. TSR1 subfamily.</text>
</comment>
<feature type="compositionally biased region" description="Basic residues" evidence="5">
    <location>
        <begin position="1"/>
        <end position="22"/>
    </location>
</feature>
<feature type="compositionally biased region" description="Acidic residues" evidence="5">
    <location>
        <begin position="404"/>
        <end position="424"/>
    </location>
</feature>
<feature type="compositionally biased region" description="Acidic residues" evidence="5">
    <location>
        <begin position="444"/>
        <end position="459"/>
    </location>
</feature>
<feature type="region of interest" description="Disordered" evidence="5">
    <location>
        <begin position="328"/>
        <end position="460"/>
    </location>
</feature>
<evidence type="ECO:0000313" key="7">
    <source>
        <dbReference type="EMBL" id="KIO22735.1"/>
    </source>
</evidence>
<dbReference type="InterPro" id="IPR012948">
    <property type="entry name" value="AARP2CN"/>
</dbReference>
<dbReference type="Proteomes" id="UP000054248">
    <property type="component" value="Unassembled WGS sequence"/>
</dbReference>
<dbReference type="Pfam" id="PF22298">
    <property type="entry name" value="Tsr1_G-like"/>
    <property type="match status" value="1"/>
</dbReference>
<dbReference type="AlphaFoldDB" id="A0A0C3Q2K8"/>
<dbReference type="HOGENOM" id="CLU_009858_1_0_1"/>
<keyword evidence="3" id="KW-0539">Nucleus</keyword>
<keyword evidence="2" id="KW-0690">Ribosome biogenesis</keyword>
<dbReference type="GO" id="GO:0000479">
    <property type="term" value="P:endonucleolytic cleavage of tricistronic rRNA transcript (SSU-rRNA, 5.8S rRNA, LSU-rRNA)"/>
    <property type="evidence" value="ECO:0007669"/>
    <property type="project" value="TreeGrafter"/>
</dbReference>
<name>A0A0C3Q2K8_9AGAM</name>
<dbReference type="InterPro" id="IPR039761">
    <property type="entry name" value="Bms1/Tsr1"/>
</dbReference>
<dbReference type="Pfam" id="PF04950">
    <property type="entry name" value="RIBIOP_C"/>
    <property type="match status" value="1"/>
</dbReference>
<dbReference type="STRING" id="1051891.A0A0C3Q2K8"/>
<evidence type="ECO:0000256" key="3">
    <source>
        <dbReference type="ARBA" id="ARBA00023242"/>
    </source>
</evidence>
<dbReference type="GO" id="GO:0005730">
    <property type="term" value="C:nucleolus"/>
    <property type="evidence" value="ECO:0007669"/>
    <property type="project" value="UniProtKB-SubCell"/>
</dbReference>
<gene>
    <name evidence="7" type="ORF">M407DRAFT_27765</name>
</gene>
<sequence>MSHSHRPSGLKQTNKKFKSRHATKGDLKREAKGRVVRISPKAAAKKSLTAAQTRLNRQNHAKQTQANKRHELVASLKLFGGADGAPRIVAVVPLCPDVSAFETVKAMVDSYDGDGEDVPDVGIWRTRADRFKANLQFVLLPYRQLYKTLDACKAADYVVFILSPNTEVDSWGELLLRSLQSQGLPDVVTVLQAKEAPNPKDRHPVLKSLLSFIQFFDPSQSKVHDLSVRSNALNAARALCEGRPNPIRWREGRSYLLAENVEWEHPESSSDGLQDIGTLRVTGVVRGGPISANRLVHLPNYGDFQLEKIVSAPLPRSIKGPTPAMELESTTLHEPNTDDAESLTSRLEPDTMANEQTWPTEEEMRGDGASTTASHLPDAANGTTPKRVKRVPRGTSAYQAAWIVDDDDDEDEDDEYASDEDGEDVSMKVADEGEGSQAETMQQESEEEDLVDAPTEDMDVGSKRSKVEFEDLSMDVENEQHAEWKAARAREQGEKEDLEFPDEIDTPMEIPARERFARYRGLRSFRTSPWDPFENLPLDYSRIFQFEDYEKTKRNVKRRAGDEGVQPGTRVTLHIKNVPKTCAESYDPKAPFVLFSLWEYEHKQTVLHFTVQRNTEYDGTVRSKDPLILTVGPRRFKVNPIYSQHLRGGGKGHNNVHKFERYLRHGQTSVASVYGPACFGKVPCMLLRENEEDGQTPHLVASGTFLSPNTKRIIAKRIVLTGHPFKVHRKVATIRFMFFNPHDVAYFKPVELHTKLGRTGHIQESLGTHGYFKAHFDKPLSQMDTVCMRLYKRVFPKWSEMYVPPGAVQAEKKQGGEDEKME</sequence>
<evidence type="ECO:0000259" key="6">
    <source>
        <dbReference type="PROSITE" id="PS51714"/>
    </source>
</evidence>
<dbReference type="OrthoDB" id="119302at2759"/>
<dbReference type="EMBL" id="KN823102">
    <property type="protein sequence ID" value="KIO22735.1"/>
    <property type="molecule type" value="Genomic_DNA"/>
</dbReference>
<reference evidence="8" key="2">
    <citation type="submission" date="2015-01" db="EMBL/GenBank/DDBJ databases">
        <title>Evolutionary Origins and Diversification of the Mycorrhizal Mutualists.</title>
        <authorList>
            <consortium name="DOE Joint Genome Institute"/>
            <consortium name="Mycorrhizal Genomics Consortium"/>
            <person name="Kohler A."/>
            <person name="Kuo A."/>
            <person name="Nagy L.G."/>
            <person name="Floudas D."/>
            <person name="Copeland A."/>
            <person name="Barry K.W."/>
            <person name="Cichocki N."/>
            <person name="Veneault-Fourrey C."/>
            <person name="LaButti K."/>
            <person name="Lindquist E.A."/>
            <person name="Lipzen A."/>
            <person name="Lundell T."/>
            <person name="Morin E."/>
            <person name="Murat C."/>
            <person name="Riley R."/>
            <person name="Ohm R."/>
            <person name="Sun H."/>
            <person name="Tunlid A."/>
            <person name="Henrissat B."/>
            <person name="Grigoriev I.V."/>
            <person name="Hibbett D.S."/>
            <person name="Martin F."/>
        </authorList>
    </citation>
    <scope>NUCLEOTIDE SEQUENCE [LARGE SCALE GENOMIC DNA]</scope>
    <source>
        <strain evidence="8">MUT 4182</strain>
    </source>
</reference>
<feature type="region of interest" description="Disordered" evidence="5">
    <location>
        <begin position="1"/>
        <end position="32"/>
    </location>
</feature>
<accession>A0A0C3Q2K8</accession>
<dbReference type="PANTHER" id="PTHR12858:SF1">
    <property type="entry name" value="PRE-RRNA-PROCESSING PROTEIN TSR1 HOMOLOG"/>
    <property type="match status" value="1"/>
</dbReference>
<feature type="compositionally biased region" description="Basic and acidic residues" evidence="5">
    <location>
        <begin position="23"/>
        <end position="32"/>
    </location>
</feature>
<dbReference type="GO" id="GO:0003924">
    <property type="term" value="F:GTPase activity"/>
    <property type="evidence" value="ECO:0007669"/>
    <property type="project" value="TreeGrafter"/>
</dbReference>
<comment type="subcellular location">
    <subcellularLocation>
        <location evidence="1">Nucleus</location>
        <location evidence="1">Nucleolus</location>
    </subcellularLocation>
</comment>
<evidence type="ECO:0000256" key="2">
    <source>
        <dbReference type="ARBA" id="ARBA00022517"/>
    </source>
</evidence>
<evidence type="ECO:0000256" key="1">
    <source>
        <dbReference type="ARBA" id="ARBA00004604"/>
    </source>
</evidence>
<dbReference type="InterPro" id="IPR030387">
    <property type="entry name" value="G_Bms1/Tsr1_dom"/>
</dbReference>
<organism evidence="7 8">
    <name type="scientific">Tulasnella calospora MUT 4182</name>
    <dbReference type="NCBI Taxonomy" id="1051891"/>
    <lineage>
        <taxon>Eukaryota</taxon>
        <taxon>Fungi</taxon>
        <taxon>Dikarya</taxon>
        <taxon>Basidiomycota</taxon>
        <taxon>Agaricomycotina</taxon>
        <taxon>Agaricomycetes</taxon>
        <taxon>Cantharellales</taxon>
        <taxon>Tulasnellaceae</taxon>
        <taxon>Tulasnella</taxon>
    </lineage>
</organism>
<dbReference type="InterPro" id="IPR007034">
    <property type="entry name" value="BMS1_TSR1_C"/>
</dbReference>
<feature type="domain" description="Bms1-type G" evidence="6">
    <location>
        <begin position="85"/>
        <end position="245"/>
    </location>
</feature>
<evidence type="ECO:0000256" key="5">
    <source>
        <dbReference type="SAM" id="MobiDB-lite"/>
    </source>
</evidence>
<dbReference type="PANTHER" id="PTHR12858">
    <property type="entry name" value="RIBOSOME BIOGENESIS PROTEIN"/>
    <property type="match status" value="1"/>
</dbReference>
<dbReference type="PROSITE" id="PS51714">
    <property type="entry name" value="G_BMS1"/>
    <property type="match status" value="1"/>
</dbReference>